<dbReference type="Proteomes" id="UP000014500">
    <property type="component" value="Unassembled WGS sequence"/>
</dbReference>
<evidence type="ECO:0000256" key="6">
    <source>
        <dbReference type="ARBA" id="ARBA00023288"/>
    </source>
</evidence>
<dbReference type="GO" id="GO:0030672">
    <property type="term" value="C:synaptic vesicle membrane"/>
    <property type="evidence" value="ECO:0007669"/>
    <property type="project" value="TreeGrafter"/>
</dbReference>
<name>T1J5R9_STRMM</name>
<dbReference type="OMA" id="EGRPHDP"/>
<evidence type="ECO:0000256" key="7">
    <source>
        <dbReference type="SAM" id="MobiDB-lite"/>
    </source>
</evidence>
<evidence type="ECO:0000256" key="8">
    <source>
        <dbReference type="SAM" id="Phobius"/>
    </source>
</evidence>
<keyword evidence="4 8" id="KW-0472">Membrane</keyword>
<evidence type="ECO:0000256" key="5">
    <source>
        <dbReference type="ARBA" id="ARBA00023228"/>
    </source>
</evidence>
<dbReference type="HOGENOM" id="CLU_064176_1_0_1"/>
<evidence type="ECO:0000256" key="3">
    <source>
        <dbReference type="ARBA" id="ARBA00022300"/>
    </source>
</evidence>
<keyword evidence="5" id="KW-0458">Lysosome</keyword>
<reference evidence="9" key="2">
    <citation type="submission" date="2015-02" db="UniProtKB">
        <authorList>
            <consortium name="EnsemblMetazoa"/>
        </authorList>
    </citation>
    <scope>IDENTIFICATION</scope>
</reference>
<dbReference type="EnsemblMetazoa" id="SMAR008974-RA">
    <property type="protein sequence ID" value="SMAR008974-PA"/>
    <property type="gene ID" value="SMAR008974"/>
</dbReference>
<dbReference type="GO" id="GO:0032418">
    <property type="term" value="P:lysosome localization"/>
    <property type="evidence" value="ECO:0007669"/>
    <property type="project" value="InterPro"/>
</dbReference>
<organism evidence="9 10">
    <name type="scientific">Strigamia maritima</name>
    <name type="common">European centipede</name>
    <name type="synonym">Geophilus maritimus</name>
    <dbReference type="NCBI Taxonomy" id="126957"/>
    <lineage>
        <taxon>Eukaryota</taxon>
        <taxon>Metazoa</taxon>
        <taxon>Ecdysozoa</taxon>
        <taxon>Arthropoda</taxon>
        <taxon>Myriapoda</taxon>
        <taxon>Chilopoda</taxon>
        <taxon>Pleurostigmophora</taxon>
        <taxon>Geophilomorpha</taxon>
        <taxon>Linotaeniidae</taxon>
        <taxon>Strigamia</taxon>
    </lineage>
</organism>
<dbReference type="STRING" id="126957.T1J5R9"/>
<comment type="similarity">
    <text evidence="2">Belongs to the BORCS5 family.</text>
</comment>
<evidence type="ECO:0000313" key="9">
    <source>
        <dbReference type="EnsemblMetazoa" id="SMAR008974-PA"/>
    </source>
</evidence>
<dbReference type="eggNOG" id="KOG4515">
    <property type="taxonomic scope" value="Eukaryota"/>
</dbReference>
<keyword evidence="8" id="KW-1133">Transmembrane helix</keyword>
<evidence type="ECO:0000256" key="1">
    <source>
        <dbReference type="ARBA" id="ARBA00004122"/>
    </source>
</evidence>
<keyword evidence="8" id="KW-0812">Transmembrane</keyword>
<evidence type="ECO:0000256" key="2">
    <source>
        <dbReference type="ARBA" id="ARBA00010235"/>
    </source>
</evidence>
<accession>T1J5R9</accession>
<feature type="region of interest" description="Disordered" evidence="7">
    <location>
        <begin position="45"/>
        <end position="70"/>
    </location>
</feature>
<dbReference type="PANTHER" id="PTHR31634">
    <property type="entry name" value="BLOC-1-RELATED COMPLEX SUBUNIT 5"/>
    <property type="match status" value="1"/>
</dbReference>
<evidence type="ECO:0000256" key="4">
    <source>
        <dbReference type="ARBA" id="ARBA00023136"/>
    </source>
</evidence>
<evidence type="ECO:0000313" key="10">
    <source>
        <dbReference type="Proteomes" id="UP000014500"/>
    </source>
</evidence>
<dbReference type="EMBL" id="JH431866">
    <property type="status" value="NOT_ANNOTATED_CDS"/>
    <property type="molecule type" value="Genomic_DNA"/>
</dbReference>
<dbReference type="PhylomeDB" id="T1J5R9"/>
<dbReference type="PANTHER" id="PTHR31634:SF2">
    <property type="entry name" value="BLOC-1-RELATED COMPLEX SUBUNIT 5"/>
    <property type="match status" value="1"/>
</dbReference>
<dbReference type="Pfam" id="PF10158">
    <property type="entry name" value="LOH1CR12"/>
    <property type="match status" value="1"/>
</dbReference>
<sequence>MYPILSIDLLEVDTILRFFVYYSNLVLISSIYFILDSPKLQSKHMHATLRSATPSPRKSPKPQRPRSMTGHDIVVVQEANQPEESTENDSELCRLQVIPTFLPIMRGALNIPTMTDVDVLDKLDHGSILNVCSRYQEHLKQCSEVVSTEQNTLATRVREIDFVISTLTNLLTERQKKFAKYAEKLSKVHEISSTLKRCNMTLKQTMESMETLNAMLPPGEQLEPFVWTTG</sequence>
<dbReference type="CDD" id="cd22789">
    <property type="entry name" value="BORCS5-like"/>
    <property type="match status" value="1"/>
</dbReference>
<keyword evidence="10" id="KW-1185">Reference proteome</keyword>
<comment type="subcellular location">
    <subcellularLocation>
        <location evidence="1">Lysosome membrane</location>
        <topology evidence="1">Lipid-anchor</topology>
        <orientation evidence="1">Cytoplasmic side</orientation>
    </subcellularLocation>
</comment>
<feature type="transmembrane region" description="Helical" evidence="8">
    <location>
        <begin position="15"/>
        <end position="35"/>
    </location>
</feature>
<dbReference type="GO" id="GO:0099078">
    <property type="term" value="C:BORC complex"/>
    <property type="evidence" value="ECO:0007669"/>
    <property type="project" value="TreeGrafter"/>
</dbReference>
<dbReference type="GO" id="GO:0098574">
    <property type="term" value="C:cytoplasmic side of lysosomal membrane"/>
    <property type="evidence" value="ECO:0007669"/>
    <property type="project" value="TreeGrafter"/>
</dbReference>
<keyword evidence="6" id="KW-0449">Lipoprotein</keyword>
<proteinExistence type="inferred from homology"/>
<dbReference type="GO" id="GO:1903744">
    <property type="term" value="P:positive regulation of anterograde synaptic vesicle transport"/>
    <property type="evidence" value="ECO:0007669"/>
    <property type="project" value="TreeGrafter"/>
</dbReference>
<dbReference type="InterPro" id="IPR018780">
    <property type="entry name" value="TBORCS5"/>
</dbReference>
<dbReference type="GO" id="GO:0072384">
    <property type="term" value="P:organelle transport along microtubule"/>
    <property type="evidence" value="ECO:0007669"/>
    <property type="project" value="TreeGrafter"/>
</dbReference>
<dbReference type="AlphaFoldDB" id="T1J5R9"/>
<reference evidence="10" key="1">
    <citation type="submission" date="2011-05" db="EMBL/GenBank/DDBJ databases">
        <authorList>
            <person name="Richards S.R."/>
            <person name="Qu J."/>
            <person name="Jiang H."/>
            <person name="Jhangiani S.N."/>
            <person name="Agravi P."/>
            <person name="Goodspeed R."/>
            <person name="Gross S."/>
            <person name="Mandapat C."/>
            <person name="Jackson L."/>
            <person name="Mathew T."/>
            <person name="Pu L."/>
            <person name="Thornton R."/>
            <person name="Saada N."/>
            <person name="Wilczek-Boney K.B."/>
            <person name="Lee S."/>
            <person name="Kovar C."/>
            <person name="Wu Y."/>
            <person name="Scherer S.E."/>
            <person name="Worley K.C."/>
            <person name="Muzny D.M."/>
            <person name="Gibbs R."/>
        </authorList>
    </citation>
    <scope>NUCLEOTIDE SEQUENCE</scope>
    <source>
        <strain evidence="10">Brora</strain>
    </source>
</reference>
<protein>
    <recommendedName>
        <fullName evidence="3">BLOC-1-related complex subunit 5</fullName>
    </recommendedName>
</protein>